<protein>
    <recommendedName>
        <fullName evidence="3">ABC transporter family G domain-containing protein</fullName>
    </recommendedName>
</protein>
<evidence type="ECO:0000313" key="5">
    <source>
        <dbReference type="Proteomes" id="UP000709295"/>
    </source>
</evidence>
<sequence length="109" mass="12134">MMFGNKFVLLMDEISTGLDSAATFDIISTQRSLTKTLNKTVAISLLQPSPEVFALFDDVILMDNGYVVYHGPRSEALSYFESLGFERPVNCDVADFSLDLSMNKQQQAI</sequence>
<evidence type="ECO:0000313" key="4">
    <source>
        <dbReference type="EMBL" id="KAG6965132.1"/>
    </source>
</evidence>
<dbReference type="PANTHER" id="PTHR19241">
    <property type="entry name" value="ATP-BINDING CASSETTE TRANSPORTER"/>
    <property type="match status" value="1"/>
</dbReference>
<evidence type="ECO:0000259" key="3">
    <source>
        <dbReference type="Pfam" id="PF19055"/>
    </source>
</evidence>
<evidence type="ECO:0000256" key="2">
    <source>
        <dbReference type="ARBA" id="ARBA00023136"/>
    </source>
</evidence>
<dbReference type="AlphaFoldDB" id="A0A8J5J9S5"/>
<proteinExistence type="predicted"/>
<dbReference type="Proteomes" id="UP000709295">
    <property type="component" value="Unassembled WGS sequence"/>
</dbReference>
<accession>A0A8J5J9S5</accession>
<feature type="domain" description="ABC transporter family G" evidence="3">
    <location>
        <begin position="47"/>
        <end position="100"/>
    </location>
</feature>
<dbReference type="InterPro" id="IPR043926">
    <property type="entry name" value="ABCG_dom"/>
</dbReference>
<evidence type="ECO:0000256" key="1">
    <source>
        <dbReference type="ARBA" id="ARBA00022448"/>
    </source>
</evidence>
<dbReference type="GO" id="GO:0140359">
    <property type="term" value="F:ABC-type transporter activity"/>
    <property type="evidence" value="ECO:0007669"/>
    <property type="project" value="InterPro"/>
</dbReference>
<keyword evidence="2" id="KW-0472">Membrane</keyword>
<keyword evidence="5" id="KW-1185">Reference proteome</keyword>
<organism evidence="4 5">
    <name type="scientific">Phytophthora aleatoria</name>
    <dbReference type="NCBI Taxonomy" id="2496075"/>
    <lineage>
        <taxon>Eukaryota</taxon>
        <taxon>Sar</taxon>
        <taxon>Stramenopiles</taxon>
        <taxon>Oomycota</taxon>
        <taxon>Peronosporomycetes</taxon>
        <taxon>Peronosporales</taxon>
        <taxon>Peronosporaceae</taxon>
        <taxon>Phytophthora</taxon>
    </lineage>
</organism>
<dbReference type="Pfam" id="PF19055">
    <property type="entry name" value="ABC2_membrane_7"/>
    <property type="match status" value="1"/>
</dbReference>
<gene>
    <name evidence="4" type="ORF">JG688_00007400</name>
</gene>
<reference evidence="4" key="1">
    <citation type="submission" date="2021-01" db="EMBL/GenBank/DDBJ databases">
        <title>Phytophthora aleatoria, a newly-described species from Pinus radiata is distinct from Phytophthora cactorum isolates based on comparative genomics.</title>
        <authorList>
            <person name="Mcdougal R."/>
            <person name="Panda P."/>
            <person name="Williams N."/>
            <person name="Studholme D.J."/>
        </authorList>
    </citation>
    <scope>NUCLEOTIDE SEQUENCE</scope>
    <source>
        <strain evidence="4">NZFS 4037</strain>
    </source>
</reference>
<dbReference type="EMBL" id="JAENGY010000351">
    <property type="protein sequence ID" value="KAG6965132.1"/>
    <property type="molecule type" value="Genomic_DNA"/>
</dbReference>
<comment type="caution">
    <text evidence="4">The sequence shown here is derived from an EMBL/GenBank/DDBJ whole genome shotgun (WGS) entry which is preliminary data.</text>
</comment>
<keyword evidence="1" id="KW-0813">Transport</keyword>
<name>A0A8J5J9S5_9STRA</name>